<name>A0A8S5TQ30_9CAUD</name>
<accession>A0A8S5TQ30</accession>
<evidence type="ECO:0000313" key="1">
    <source>
        <dbReference type="EMBL" id="DAF65253.1"/>
    </source>
</evidence>
<sequence>MKCPFCKSENTERISGSTVITKQIPEKTSKQGNVTCTESAYTMSFGTQRYICLDCGVVFEKLGESDLKRYKEA</sequence>
<organism evidence="1">
    <name type="scientific">Myoviridae sp. ctCXW4</name>
    <dbReference type="NCBI Taxonomy" id="2827669"/>
    <lineage>
        <taxon>Viruses</taxon>
        <taxon>Duplodnaviria</taxon>
        <taxon>Heunggongvirae</taxon>
        <taxon>Uroviricota</taxon>
        <taxon>Caudoviricetes</taxon>
    </lineage>
</organism>
<reference evidence="1" key="1">
    <citation type="journal article" date="2021" name="Proc. Natl. Acad. Sci. U.S.A.">
        <title>A Catalog of Tens of Thousands of Viruses from Human Metagenomes Reveals Hidden Associations with Chronic Diseases.</title>
        <authorList>
            <person name="Tisza M.J."/>
            <person name="Buck C.B."/>
        </authorList>
    </citation>
    <scope>NUCLEOTIDE SEQUENCE</scope>
    <source>
        <strain evidence="1">CtCXW4</strain>
    </source>
</reference>
<proteinExistence type="predicted"/>
<dbReference type="EMBL" id="BK032876">
    <property type="protein sequence ID" value="DAF65253.1"/>
    <property type="molecule type" value="Genomic_DNA"/>
</dbReference>
<protein>
    <submittedName>
        <fullName evidence="1">InsA N-terminal domain</fullName>
    </submittedName>
</protein>